<dbReference type="SUPFAM" id="SSF53756">
    <property type="entry name" value="UDP-Glycosyltransferase/glycogen phosphorylase"/>
    <property type="match status" value="1"/>
</dbReference>
<dbReference type="EMBL" id="CP061799">
    <property type="protein sequence ID" value="QTA79217.1"/>
    <property type="molecule type" value="Genomic_DNA"/>
</dbReference>
<reference evidence="3" key="1">
    <citation type="journal article" date="2021" name="Microb. Physiol.">
        <title>Proteogenomic Insights into the Physiology of Marine, Sulfate-Reducing, Filamentous Desulfonema limicola and Desulfonema magnum.</title>
        <authorList>
            <person name="Schnaars V."/>
            <person name="Wohlbrand L."/>
            <person name="Scheve S."/>
            <person name="Hinrichs C."/>
            <person name="Reinhardt R."/>
            <person name="Rabus R."/>
        </authorList>
    </citation>
    <scope>NUCLEOTIDE SEQUENCE</scope>
    <source>
        <strain evidence="3">5ac10</strain>
    </source>
</reference>
<name>A0A975B5M6_9BACT</name>
<dbReference type="InterPro" id="IPR001296">
    <property type="entry name" value="Glyco_trans_1"/>
</dbReference>
<accession>A0A975B5M6</accession>
<dbReference type="KEGG" id="dli:dnl_14720"/>
<feature type="domain" description="Glycosyl transferase family 1" evidence="1">
    <location>
        <begin position="202"/>
        <end position="357"/>
    </location>
</feature>
<sequence>MNSMNQLKILHTVGGLNSSSGGPARTVSRLCEGIGRKGGFVTVFTQRFKQDDICILPNPEMVHTEFIQAVSIPQVRISYSPFFYPQILRHCRKQKIMLIHDHGVWLSANHAAASAARRLNIPLIINPRGMLEPWAIQFKAWKKYFAWKLYQNRDLHTAALFCATAEQEYENIRKLGFKQPIAVIPNGVDLPKWQRPSCSQSKIHTALFLSRVHPKKGLLNLVKAWTMVKPENWQVIIAGPDENGHLKEVETAVLKAGLQAVFKFAGSVEGKEKSDLYLKSDLFILPTFSENFGVVVAEALSYGVPVITTKGTPWEGLTTHKCGWWIDIGAESLAEAVQQAVLLTDEQRFEMGKQGRKYVERSFGWEKIAEDMISVYQWVLKQGAKPDCVRLD</sequence>
<evidence type="ECO:0000259" key="1">
    <source>
        <dbReference type="Pfam" id="PF00534"/>
    </source>
</evidence>
<evidence type="ECO:0000313" key="3">
    <source>
        <dbReference type="EMBL" id="QTA79217.1"/>
    </source>
</evidence>
<dbReference type="InterPro" id="IPR028098">
    <property type="entry name" value="Glyco_trans_4-like_N"/>
</dbReference>
<evidence type="ECO:0000259" key="2">
    <source>
        <dbReference type="Pfam" id="PF13439"/>
    </source>
</evidence>
<keyword evidence="3" id="KW-0808">Transferase</keyword>
<organism evidence="3 4">
    <name type="scientific">Desulfonema limicola</name>
    <dbReference type="NCBI Taxonomy" id="45656"/>
    <lineage>
        <taxon>Bacteria</taxon>
        <taxon>Pseudomonadati</taxon>
        <taxon>Thermodesulfobacteriota</taxon>
        <taxon>Desulfobacteria</taxon>
        <taxon>Desulfobacterales</taxon>
        <taxon>Desulfococcaceae</taxon>
        <taxon>Desulfonema</taxon>
    </lineage>
</organism>
<proteinExistence type="predicted"/>
<dbReference type="Gene3D" id="3.40.50.2000">
    <property type="entry name" value="Glycogen Phosphorylase B"/>
    <property type="match status" value="2"/>
</dbReference>
<protein>
    <submittedName>
        <fullName evidence="3">Glycosyl transferase, family I</fullName>
    </submittedName>
</protein>
<dbReference type="AlphaFoldDB" id="A0A975B5M6"/>
<feature type="domain" description="Glycosyltransferase subfamily 4-like N-terminal" evidence="2">
    <location>
        <begin position="21"/>
        <end position="190"/>
    </location>
</feature>
<keyword evidence="4" id="KW-1185">Reference proteome</keyword>
<dbReference type="PANTHER" id="PTHR45947:SF3">
    <property type="entry name" value="SULFOQUINOVOSYL TRANSFERASE SQD2"/>
    <property type="match status" value="1"/>
</dbReference>
<dbReference type="InterPro" id="IPR050194">
    <property type="entry name" value="Glycosyltransferase_grp1"/>
</dbReference>
<dbReference type="PANTHER" id="PTHR45947">
    <property type="entry name" value="SULFOQUINOVOSYL TRANSFERASE SQD2"/>
    <property type="match status" value="1"/>
</dbReference>
<gene>
    <name evidence="3" type="ORF">dnl_14720</name>
</gene>
<dbReference type="Pfam" id="PF00534">
    <property type="entry name" value="Glycos_transf_1"/>
    <property type="match status" value="1"/>
</dbReference>
<dbReference type="GO" id="GO:0016758">
    <property type="term" value="F:hexosyltransferase activity"/>
    <property type="evidence" value="ECO:0007669"/>
    <property type="project" value="TreeGrafter"/>
</dbReference>
<evidence type="ECO:0000313" key="4">
    <source>
        <dbReference type="Proteomes" id="UP000663720"/>
    </source>
</evidence>
<dbReference type="Pfam" id="PF13439">
    <property type="entry name" value="Glyco_transf_4"/>
    <property type="match status" value="1"/>
</dbReference>
<dbReference type="Proteomes" id="UP000663720">
    <property type="component" value="Chromosome"/>
</dbReference>